<organism evidence="1 2">
    <name type="scientific">Sulfurospirillum halorespirans DSM 13726</name>
    <dbReference type="NCBI Taxonomy" id="1193502"/>
    <lineage>
        <taxon>Bacteria</taxon>
        <taxon>Pseudomonadati</taxon>
        <taxon>Campylobacterota</taxon>
        <taxon>Epsilonproteobacteria</taxon>
        <taxon>Campylobacterales</taxon>
        <taxon>Sulfurospirillaceae</taxon>
        <taxon>Sulfurospirillum</taxon>
    </lineage>
</organism>
<gene>
    <name evidence="1" type="ORF">SHALO_0141</name>
</gene>
<evidence type="ECO:0000313" key="1">
    <source>
        <dbReference type="EMBL" id="AOO63938.1"/>
    </source>
</evidence>
<keyword evidence="2" id="KW-1185">Reference proteome</keyword>
<protein>
    <submittedName>
        <fullName evidence="1">Putative cytochrome c</fullName>
    </submittedName>
</protein>
<dbReference type="STRING" id="1193502.SHALO_0141"/>
<dbReference type="Proteomes" id="UP000094609">
    <property type="component" value="Chromosome"/>
</dbReference>
<dbReference type="AlphaFoldDB" id="A0A1D7TFY7"/>
<dbReference type="KEGG" id="shal:SHALO_0141"/>
<evidence type="ECO:0000313" key="2">
    <source>
        <dbReference type="Proteomes" id="UP000094609"/>
    </source>
</evidence>
<proteinExistence type="predicted"/>
<dbReference type="EMBL" id="CP017111">
    <property type="protein sequence ID" value="AOO63938.1"/>
    <property type="molecule type" value="Genomic_DNA"/>
</dbReference>
<dbReference type="PATRIC" id="fig|1193502.14.peg.144"/>
<dbReference type="RefSeq" id="WP_069476935.1">
    <property type="nucleotide sequence ID" value="NZ_CP017111.1"/>
</dbReference>
<accession>A0A1D7TFY7</accession>
<name>A0A1D7TFY7_9BACT</name>
<sequence>MVRKALILTLVISFLDAKTGVYEKNCLPCHEDMAVKIDKFFYRYLLKYSSEMEVKNAMTKYLKNPKAENSILVDGLINRFGVKKRTTLSDTELQEALDTYWNQYQVFNKLK</sequence>
<reference evidence="2" key="1">
    <citation type="submission" date="2016-08" db="EMBL/GenBank/DDBJ databases">
        <title>Complete genome sequence of the organohalide-respiring Epsilonproteobacterium Sulfurospirillum halorespirans.</title>
        <authorList>
            <person name="Goris T."/>
            <person name="Zimmermann J."/>
            <person name="Schenz B."/>
            <person name="Lemos M."/>
            <person name="Hackermueller J."/>
            <person name="Diekert G."/>
        </authorList>
    </citation>
    <scope>NUCLEOTIDE SEQUENCE [LARGE SCALE GENOMIC DNA]</scope>
    <source>
        <strain>DSM 13726</strain>
        <strain evidence="2">PCE-M2</strain>
    </source>
</reference>